<proteinExistence type="predicted"/>
<dbReference type="PANTHER" id="PTHR43798:SF31">
    <property type="entry name" value="AB HYDROLASE SUPERFAMILY PROTEIN YCLE"/>
    <property type="match status" value="1"/>
</dbReference>
<sequence>MPFASPDERYVTRDGVDLAVHDHGGDGPPLLLLHGAGRTLADWAAVAPRLTPRHRVIAMDLRAHGRSGGGAWTFPAALADVAAVLDALAAPHAVPVGHSLGGMVAVRYALEHPRTPAAVNLDGHGYGRPEQYAGLDPEYVGRRLDEVRGFAAQAAGRALPAADMAAVLGGQRAMAEGLGIPRDLFDAGLSRSLAEREDGMRWLRPDREPALQILAAMDELDLFALYRRARSPLLICRAARPNPPTPGLPWFDELMSAYAEGLSRDLRELARTQPHVTVADIDATHAMLLERPGDVATRILSFTERHR</sequence>
<dbReference type="Gene3D" id="3.40.50.1820">
    <property type="entry name" value="alpha/beta hydrolase"/>
    <property type="match status" value="1"/>
</dbReference>
<keyword evidence="4" id="KW-1185">Reference proteome</keyword>
<keyword evidence="1" id="KW-0378">Hydrolase</keyword>
<organism evidence="3 4">
    <name type="scientific">Streptomyces monashensis</name>
    <dbReference type="NCBI Taxonomy" id="1678012"/>
    <lineage>
        <taxon>Bacteria</taxon>
        <taxon>Bacillati</taxon>
        <taxon>Actinomycetota</taxon>
        <taxon>Actinomycetes</taxon>
        <taxon>Kitasatosporales</taxon>
        <taxon>Streptomycetaceae</taxon>
        <taxon>Streptomyces</taxon>
    </lineage>
</organism>
<evidence type="ECO:0000256" key="1">
    <source>
        <dbReference type="ARBA" id="ARBA00022801"/>
    </source>
</evidence>
<dbReference type="GO" id="GO:0016787">
    <property type="term" value="F:hydrolase activity"/>
    <property type="evidence" value="ECO:0007669"/>
    <property type="project" value="UniProtKB-KW"/>
</dbReference>
<dbReference type="InterPro" id="IPR050266">
    <property type="entry name" value="AB_hydrolase_sf"/>
</dbReference>
<dbReference type="SUPFAM" id="SSF53474">
    <property type="entry name" value="alpha/beta-Hydrolases"/>
    <property type="match status" value="1"/>
</dbReference>
<dbReference type="PANTHER" id="PTHR43798">
    <property type="entry name" value="MONOACYLGLYCEROL LIPASE"/>
    <property type="match status" value="1"/>
</dbReference>
<dbReference type="Proteomes" id="UP000179642">
    <property type="component" value="Unassembled WGS sequence"/>
</dbReference>
<dbReference type="InterPro" id="IPR029058">
    <property type="entry name" value="AB_hydrolase_fold"/>
</dbReference>
<evidence type="ECO:0000313" key="3">
    <source>
        <dbReference type="EMBL" id="OIK03745.1"/>
    </source>
</evidence>
<dbReference type="EMBL" id="MLYO01000034">
    <property type="protein sequence ID" value="OIK03745.1"/>
    <property type="molecule type" value="Genomic_DNA"/>
</dbReference>
<dbReference type="GO" id="GO:0016020">
    <property type="term" value="C:membrane"/>
    <property type="evidence" value="ECO:0007669"/>
    <property type="project" value="TreeGrafter"/>
</dbReference>
<name>A0A1S2QEG9_9ACTN</name>
<comment type="caution">
    <text evidence="3">The sequence shown here is derived from an EMBL/GenBank/DDBJ whole genome shotgun (WGS) entry which is preliminary data.</text>
</comment>
<dbReference type="InterPro" id="IPR000073">
    <property type="entry name" value="AB_hydrolase_1"/>
</dbReference>
<accession>A0A1S2QEG9</accession>
<dbReference type="AlphaFoldDB" id="A0A1S2QEG9"/>
<feature type="domain" description="AB hydrolase-1" evidence="2">
    <location>
        <begin position="30"/>
        <end position="296"/>
    </location>
</feature>
<dbReference type="RefSeq" id="WP_071382461.1">
    <property type="nucleotide sequence ID" value="NZ_MLYO01000034.1"/>
</dbReference>
<dbReference type="Pfam" id="PF12697">
    <property type="entry name" value="Abhydrolase_6"/>
    <property type="match status" value="1"/>
</dbReference>
<evidence type="ECO:0000259" key="2">
    <source>
        <dbReference type="Pfam" id="PF12697"/>
    </source>
</evidence>
<gene>
    <name evidence="3" type="ORF">BIV23_21090</name>
</gene>
<reference evidence="3 4" key="1">
    <citation type="submission" date="2016-10" db="EMBL/GenBank/DDBJ databases">
        <title>Genome sequence of Streptomyces sp. MUSC 1.</title>
        <authorList>
            <person name="Lee L.-H."/>
            <person name="Ser H.-L."/>
            <person name="Law J.W.-F."/>
        </authorList>
    </citation>
    <scope>NUCLEOTIDE SEQUENCE [LARGE SCALE GENOMIC DNA]</scope>
    <source>
        <strain evidence="3 4">MUSC 1</strain>
    </source>
</reference>
<protein>
    <recommendedName>
        <fullName evidence="2">AB hydrolase-1 domain-containing protein</fullName>
    </recommendedName>
</protein>
<dbReference type="OrthoDB" id="63519at2"/>
<evidence type="ECO:0000313" key="4">
    <source>
        <dbReference type="Proteomes" id="UP000179642"/>
    </source>
</evidence>